<name>E4Y2X3_OIKDI</name>
<sequence length="19" mass="2331">METCEHVTRILKYNHGRRS</sequence>
<protein>
    <submittedName>
        <fullName evidence="1">Uncharacterized protein</fullName>
    </submittedName>
</protein>
<keyword evidence="2" id="KW-1185">Reference proteome</keyword>
<dbReference type="InParanoid" id="E4Y2X3"/>
<dbReference type="Proteomes" id="UP000001307">
    <property type="component" value="Unassembled WGS sequence"/>
</dbReference>
<dbReference type="AlphaFoldDB" id="E4Y2X3"/>
<dbReference type="EMBL" id="FN653964">
    <property type="protein sequence ID" value="CBY16200.1"/>
    <property type="molecule type" value="Genomic_DNA"/>
</dbReference>
<evidence type="ECO:0000313" key="2">
    <source>
        <dbReference type="Proteomes" id="UP000001307"/>
    </source>
</evidence>
<organism evidence="1">
    <name type="scientific">Oikopleura dioica</name>
    <name type="common">Tunicate</name>
    <dbReference type="NCBI Taxonomy" id="34765"/>
    <lineage>
        <taxon>Eukaryota</taxon>
        <taxon>Metazoa</taxon>
        <taxon>Chordata</taxon>
        <taxon>Tunicata</taxon>
        <taxon>Appendicularia</taxon>
        <taxon>Copelata</taxon>
        <taxon>Oikopleuridae</taxon>
        <taxon>Oikopleura</taxon>
    </lineage>
</organism>
<gene>
    <name evidence="1" type="ORF">GSOID_T00016539001</name>
</gene>
<proteinExistence type="predicted"/>
<evidence type="ECO:0000313" key="1">
    <source>
        <dbReference type="EMBL" id="CBY16200.1"/>
    </source>
</evidence>
<accession>E4Y2X3</accession>
<reference evidence="1" key="1">
    <citation type="journal article" date="2010" name="Science">
        <title>Plasticity of animal genome architecture unmasked by rapid evolution of a pelagic tunicate.</title>
        <authorList>
            <person name="Denoeud F."/>
            <person name="Henriet S."/>
            <person name="Mungpakdee S."/>
            <person name="Aury J.M."/>
            <person name="Da Silva C."/>
            <person name="Brinkmann H."/>
            <person name="Mikhaleva J."/>
            <person name="Olsen L.C."/>
            <person name="Jubin C."/>
            <person name="Canestro C."/>
            <person name="Bouquet J.M."/>
            <person name="Danks G."/>
            <person name="Poulain J."/>
            <person name="Campsteijn C."/>
            <person name="Adamski M."/>
            <person name="Cross I."/>
            <person name="Yadetie F."/>
            <person name="Muffato M."/>
            <person name="Louis A."/>
            <person name="Butcher S."/>
            <person name="Tsagkogeorga G."/>
            <person name="Konrad A."/>
            <person name="Singh S."/>
            <person name="Jensen M.F."/>
            <person name="Cong E.H."/>
            <person name="Eikeseth-Otteraa H."/>
            <person name="Noel B."/>
            <person name="Anthouard V."/>
            <person name="Porcel B.M."/>
            <person name="Kachouri-Lafond R."/>
            <person name="Nishino A."/>
            <person name="Ugolini M."/>
            <person name="Chourrout P."/>
            <person name="Nishida H."/>
            <person name="Aasland R."/>
            <person name="Huzurbazar S."/>
            <person name="Westhof E."/>
            <person name="Delsuc F."/>
            <person name="Lehrach H."/>
            <person name="Reinhardt R."/>
            <person name="Weissenbach J."/>
            <person name="Roy S.W."/>
            <person name="Artiguenave F."/>
            <person name="Postlethwait J.H."/>
            <person name="Manak J.R."/>
            <person name="Thompson E.M."/>
            <person name="Jaillon O."/>
            <person name="Du Pasquier L."/>
            <person name="Boudinot P."/>
            <person name="Liberles D.A."/>
            <person name="Volff J.N."/>
            <person name="Philippe H."/>
            <person name="Lenhard B."/>
            <person name="Roest Crollius H."/>
            <person name="Wincker P."/>
            <person name="Chourrout D."/>
        </authorList>
    </citation>
    <scope>NUCLEOTIDE SEQUENCE [LARGE SCALE GENOMIC DNA]</scope>
</reference>